<gene>
    <name evidence="1" type="ORF">GSLYS_00004434001</name>
</gene>
<evidence type="ECO:0000313" key="2">
    <source>
        <dbReference type="Proteomes" id="UP001497497"/>
    </source>
</evidence>
<keyword evidence="2" id="KW-1185">Reference proteome</keyword>
<dbReference type="InterPro" id="IPR027417">
    <property type="entry name" value="P-loop_NTPase"/>
</dbReference>
<accession>A0AAV2HBY7</accession>
<dbReference type="Gene3D" id="3.40.50.300">
    <property type="entry name" value="P-loop containing nucleotide triphosphate hydrolases"/>
    <property type="match status" value="1"/>
</dbReference>
<proteinExistence type="predicted"/>
<dbReference type="Proteomes" id="UP001497497">
    <property type="component" value="Unassembled WGS sequence"/>
</dbReference>
<name>A0AAV2HBY7_LYMST</name>
<dbReference type="PANTHER" id="PTHR23122">
    <property type="entry name" value="MEMBRANE-ASSOCIATED GUANYLATE KINASE MAGUK"/>
    <property type="match status" value="1"/>
</dbReference>
<dbReference type="SUPFAM" id="SSF52540">
    <property type="entry name" value="P-loop containing nucleoside triphosphate hydrolases"/>
    <property type="match status" value="1"/>
</dbReference>
<sequence length="55" mass="6437">LERLANESKLLEKAYGHFFDLKIVNNDIDETIQTLEKAIQEICSTPQWVPVSWVY</sequence>
<organism evidence="1 2">
    <name type="scientific">Lymnaea stagnalis</name>
    <name type="common">Great pond snail</name>
    <name type="synonym">Helix stagnalis</name>
    <dbReference type="NCBI Taxonomy" id="6523"/>
    <lineage>
        <taxon>Eukaryota</taxon>
        <taxon>Metazoa</taxon>
        <taxon>Spiralia</taxon>
        <taxon>Lophotrochozoa</taxon>
        <taxon>Mollusca</taxon>
        <taxon>Gastropoda</taxon>
        <taxon>Heterobranchia</taxon>
        <taxon>Euthyneura</taxon>
        <taxon>Panpulmonata</taxon>
        <taxon>Hygrophila</taxon>
        <taxon>Lymnaeoidea</taxon>
        <taxon>Lymnaeidae</taxon>
        <taxon>Lymnaea</taxon>
    </lineage>
</organism>
<dbReference type="AlphaFoldDB" id="A0AAV2HBY7"/>
<reference evidence="1 2" key="1">
    <citation type="submission" date="2024-04" db="EMBL/GenBank/DDBJ databases">
        <authorList>
            <consortium name="Genoscope - CEA"/>
            <person name="William W."/>
        </authorList>
    </citation>
    <scope>NUCLEOTIDE SEQUENCE [LARGE SCALE GENOMIC DNA]</scope>
</reference>
<feature type="non-terminal residue" evidence="1">
    <location>
        <position position="1"/>
    </location>
</feature>
<dbReference type="InterPro" id="IPR050716">
    <property type="entry name" value="MAGUK"/>
</dbReference>
<protein>
    <recommendedName>
        <fullName evidence="3">Guanylate kinase-like domain-containing protein</fullName>
    </recommendedName>
</protein>
<dbReference type="EMBL" id="CAXITT010000066">
    <property type="protein sequence ID" value="CAL1530301.1"/>
    <property type="molecule type" value="Genomic_DNA"/>
</dbReference>
<evidence type="ECO:0008006" key="3">
    <source>
        <dbReference type="Google" id="ProtNLM"/>
    </source>
</evidence>
<comment type="caution">
    <text evidence="1">The sequence shown here is derived from an EMBL/GenBank/DDBJ whole genome shotgun (WGS) entry which is preliminary data.</text>
</comment>
<evidence type="ECO:0000313" key="1">
    <source>
        <dbReference type="EMBL" id="CAL1530301.1"/>
    </source>
</evidence>